<keyword evidence="1" id="KW-0812">Transmembrane</keyword>
<sequence length="33" mass="3958">MQRNKWFKIFIYVMLFAMIASTLFMVIEPFLAG</sequence>
<accession>A0AAD0KKK7</accession>
<reference evidence="2 3" key="1">
    <citation type="submission" date="2017-06" db="EMBL/GenBank/DDBJ databases">
        <title>Complete genome sequence of Paenibacillus odorifer CBA7130.</title>
        <authorList>
            <person name="Nam Y.-D."/>
            <person name="Kang J."/>
            <person name="Chung W.-H."/>
        </authorList>
    </citation>
    <scope>NUCLEOTIDE SEQUENCE [LARGE SCALE GENOMIC DNA]</scope>
    <source>
        <strain evidence="2 3">CBA7130</strain>
    </source>
</reference>
<evidence type="ECO:0000256" key="1">
    <source>
        <dbReference type="SAM" id="Phobius"/>
    </source>
</evidence>
<gene>
    <name evidence="2" type="ORF">CD191_20970</name>
</gene>
<proteinExistence type="predicted"/>
<organism evidence="2 3">
    <name type="scientific">Paenibacillus odorifer</name>
    <dbReference type="NCBI Taxonomy" id="189426"/>
    <lineage>
        <taxon>Bacteria</taxon>
        <taxon>Bacillati</taxon>
        <taxon>Bacillota</taxon>
        <taxon>Bacilli</taxon>
        <taxon>Bacillales</taxon>
        <taxon>Paenibacillaceae</taxon>
        <taxon>Paenibacillus</taxon>
    </lineage>
</organism>
<dbReference type="RefSeq" id="WP_094872112.1">
    <property type="nucleotide sequence ID" value="NZ_CP009428.1"/>
</dbReference>
<keyword evidence="1" id="KW-1133">Transmembrane helix</keyword>
<dbReference type="GeneID" id="42567914"/>
<dbReference type="InterPro" id="IPR049722">
    <property type="entry name" value="Prli42-like"/>
</dbReference>
<dbReference type="AlphaFoldDB" id="A0AAD0KKK7"/>
<evidence type="ECO:0000313" key="2">
    <source>
        <dbReference type="EMBL" id="AWV34899.1"/>
    </source>
</evidence>
<dbReference type="NCBIfam" id="NF033880">
    <property type="entry name" value="Prli42"/>
    <property type="match status" value="1"/>
</dbReference>
<name>A0AAD0KKK7_9BACL</name>
<keyword evidence="1" id="KW-0472">Membrane</keyword>
<dbReference type="EMBL" id="CP021965">
    <property type="protein sequence ID" value="AWV34899.1"/>
    <property type="molecule type" value="Genomic_DNA"/>
</dbReference>
<feature type="transmembrane region" description="Helical" evidence="1">
    <location>
        <begin position="9"/>
        <end position="27"/>
    </location>
</feature>
<dbReference type="Proteomes" id="UP000249163">
    <property type="component" value="Chromosome"/>
</dbReference>
<protein>
    <submittedName>
        <fullName evidence="2">DUF4044 domain-containing protein</fullName>
    </submittedName>
</protein>
<evidence type="ECO:0000313" key="3">
    <source>
        <dbReference type="Proteomes" id="UP000249163"/>
    </source>
</evidence>